<dbReference type="AlphaFoldDB" id="A0A7K3NQZ9"/>
<evidence type="ECO:0000313" key="4">
    <source>
        <dbReference type="EMBL" id="NDY58551.1"/>
    </source>
</evidence>
<proteinExistence type="predicted"/>
<sequence>MLVRDFMTIHVHTVMPDDSISDALCLMRQKKVKHLPVVTPDRQVAGMLSDRDIKEYIPSKGTSLDIYELNYILARTNVDGIMKSPVLTAAPDMTVEEAAMIMHDKDIGCLPVVEDKKLVGIISDTDIFRVLIEITGVRSGGHRIAAVIDDSSGSIKILADEIRDHGFRLQSIMSSSEKAPPGKRYVVIRTRGEGDFAALAAAIEAKPGMGVVHMI</sequence>
<protein>
    <submittedName>
        <fullName evidence="4">CBS domain-containing protein</fullName>
    </submittedName>
</protein>
<dbReference type="Gene3D" id="3.10.580.10">
    <property type="entry name" value="CBS-domain"/>
    <property type="match status" value="1"/>
</dbReference>
<dbReference type="SUPFAM" id="SSF54631">
    <property type="entry name" value="CBS-domain pair"/>
    <property type="match status" value="1"/>
</dbReference>
<dbReference type="PANTHER" id="PTHR43080:SF2">
    <property type="entry name" value="CBS DOMAIN-CONTAINING PROTEIN"/>
    <property type="match status" value="1"/>
</dbReference>
<dbReference type="InterPro" id="IPR051257">
    <property type="entry name" value="Diverse_CBS-Domain"/>
</dbReference>
<comment type="caution">
    <text evidence="4">The sequence shown here is derived from an EMBL/GenBank/DDBJ whole genome shotgun (WGS) entry which is preliminary data.</text>
</comment>
<evidence type="ECO:0000256" key="2">
    <source>
        <dbReference type="PROSITE-ProRule" id="PRU00703"/>
    </source>
</evidence>
<accession>A0A7K3NQZ9</accession>
<keyword evidence="5" id="KW-1185">Reference proteome</keyword>
<dbReference type="SMART" id="SM00116">
    <property type="entry name" value="CBS"/>
    <property type="match status" value="2"/>
</dbReference>
<feature type="domain" description="CBS" evidence="3">
    <location>
        <begin position="82"/>
        <end position="137"/>
    </location>
</feature>
<dbReference type="EMBL" id="JAAGRQ010000113">
    <property type="protein sequence ID" value="NDY58551.1"/>
    <property type="molecule type" value="Genomic_DNA"/>
</dbReference>
<dbReference type="Proteomes" id="UP000469724">
    <property type="component" value="Unassembled WGS sequence"/>
</dbReference>
<evidence type="ECO:0000256" key="1">
    <source>
        <dbReference type="ARBA" id="ARBA00023122"/>
    </source>
</evidence>
<gene>
    <name evidence="4" type="ORF">G3N56_17595</name>
</gene>
<organism evidence="4 5">
    <name type="scientific">Desulfolutivibrio sulfodismutans</name>
    <dbReference type="NCBI Taxonomy" id="63561"/>
    <lineage>
        <taxon>Bacteria</taxon>
        <taxon>Pseudomonadati</taxon>
        <taxon>Thermodesulfobacteriota</taxon>
        <taxon>Desulfovibrionia</taxon>
        <taxon>Desulfovibrionales</taxon>
        <taxon>Desulfovibrionaceae</taxon>
        <taxon>Desulfolutivibrio</taxon>
    </lineage>
</organism>
<dbReference type="RefSeq" id="WP_163303623.1">
    <property type="nucleotide sequence ID" value="NZ_JAAGRQ010000113.1"/>
</dbReference>
<dbReference type="PANTHER" id="PTHR43080">
    <property type="entry name" value="CBS DOMAIN-CONTAINING PROTEIN CBSX3, MITOCHONDRIAL"/>
    <property type="match status" value="1"/>
</dbReference>
<keyword evidence="1 2" id="KW-0129">CBS domain</keyword>
<feature type="domain" description="CBS" evidence="3">
    <location>
        <begin position="7"/>
        <end position="64"/>
    </location>
</feature>
<reference evidence="4 5" key="1">
    <citation type="submission" date="2020-02" db="EMBL/GenBank/DDBJ databases">
        <title>Comparative genomics of sulfur disproportionating microorganisms.</title>
        <authorList>
            <person name="Ward L.M."/>
            <person name="Bertran E."/>
            <person name="Johnston D.T."/>
        </authorList>
    </citation>
    <scope>NUCLEOTIDE SEQUENCE [LARGE SCALE GENOMIC DNA]</scope>
    <source>
        <strain evidence="4 5">DSM 3696</strain>
    </source>
</reference>
<dbReference type="CDD" id="cd04584">
    <property type="entry name" value="CBS_pair_AcuB_like"/>
    <property type="match status" value="1"/>
</dbReference>
<dbReference type="Pfam" id="PF00571">
    <property type="entry name" value="CBS"/>
    <property type="match status" value="2"/>
</dbReference>
<dbReference type="PROSITE" id="PS51371">
    <property type="entry name" value="CBS"/>
    <property type="match status" value="2"/>
</dbReference>
<dbReference type="InterPro" id="IPR046342">
    <property type="entry name" value="CBS_dom_sf"/>
</dbReference>
<name>A0A7K3NQZ9_9BACT</name>
<evidence type="ECO:0000313" key="5">
    <source>
        <dbReference type="Proteomes" id="UP000469724"/>
    </source>
</evidence>
<evidence type="ECO:0000259" key="3">
    <source>
        <dbReference type="PROSITE" id="PS51371"/>
    </source>
</evidence>
<dbReference type="InterPro" id="IPR000644">
    <property type="entry name" value="CBS_dom"/>
</dbReference>